<dbReference type="RefSeq" id="WP_137277300.1">
    <property type="nucleotide sequence ID" value="NZ_QKNX01000006.1"/>
</dbReference>
<proteinExistence type="inferred from homology"/>
<evidence type="ECO:0000313" key="5">
    <source>
        <dbReference type="Proteomes" id="UP000308037"/>
    </source>
</evidence>
<dbReference type="GO" id="GO:0016491">
    <property type="term" value="F:oxidoreductase activity"/>
    <property type="evidence" value="ECO:0007669"/>
    <property type="project" value="UniProtKB-KW"/>
</dbReference>
<dbReference type="InterPro" id="IPR002347">
    <property type="entry name" value="SDR_fam"/>
</dbReference>
<dbReference type="OrthoDB" id="161871at2157"/>
<keyword evidence="2" id="KW-0560">Oxidoreductase</keyword>
<dbReference type="PANTHER" id="PTHR44196:SF1">
    <property type="entry name" value="DEHYDROGENASE_REDUCTASE SDR FAMILY MEMBER 7B"/>
    <property type="match status" value="1"/>
</dbReference>
<dbReference type="Pfam" id="PF00106">
    <property type="entry name" value="adh_short"/>
    <property type="match status" value="1"/>
</dbReference>
<keyword evidence="5" id="KW-1185">Reference proteome</keyword>
<dbReference type="AlphaFoldDB" id="A0A4U5JAP4"/>
<accession>A0A4U5JAP4</accession>
<dbReference type="FunFam" id="3.40.50.720:FF:000084">
    <property type="entry name" value="Short-chain dehydrogenase reductase"/>
    <property type="match status" value="1"/>
</dbReference>
<dbReference type="PANTHER" id="PTHR44196">
    <property type="entry name" value="DEHYDROGENASE/REDUCTASE SDR FAMILY MEMBER 7B"/>
    <property type="match status" value="1"/>
</dbReference>
<dbReference type="PRINTS" id="PR00080">
    <property type="entry name" value="SDRFAMILY"/>
</dbReference>
<dbReference type="EMBL" id="QKNX01000006">
    <property type="protein sequence ID" value="TKR24878.1"/>
    <property type="molecule type" value="Genomic_DNA"/>
</dbReference>
<evidence type="ECO:0000256" key="2">
    <source>
        <dbReference type="ARBA" id="ARBA00023002"/>
    </source>
</evidence>
<protein>
    <submittedName>
        <fullName evidence="4">SDR family oxidoreductase</fullName>
    </submittedName>
</protein>
<dbReference type="Proteomes" id="UP000308037">
    <property type="component" value="Unassembled WGS sequence"/>
</dbReference>
<gene>
    <name evidence="4" type="ORF">DM868_13170</name>
</gene>
<comment type="caution">
    <text evidence="4">The sequence shown here is derived from an EMBL/GenBank/DDBJ whole genome shotgun (WGS) entry which is preliminary data.</text>
</comment>
<comment type="similarity">
    <text evidence="1 3">Belongs to the short-chain dehydrogenases/reductases (SDR) family.</text>
</comment>
<name>A0A4U5JAP4_9EURY</name>
<dbReference type="SUPFAM" id="SSF51735">
    <property type="entry name" value="NAD(P)-binding Rossmann-fold domains"/>
    <property type="match status" value="1"/>
</dbReference>
<sequence length="247" mass="26393">MAETTSTLSGDAAIVTGASSGIGRETALALAREGVDVTLAARREERLDALADRIERETDATAIAVPTNVRDEDGVEALVETAVDRFGGLDILLNNAGVVVGGDIEELSTEKYRLMMETNADGMFFATRAALPHLRESGGTIVFIGSFAGQYARSYNPAYAATKWWARGFAQSVAAQTGGDIAVTTINPSEVRTEIAAETGRSFAERFDEDEAIEPEDVAEAVVFAAGQENAMVSELDLYRRDKFSVL</sequence>
<reference evidence="4 5" key="1">
    <citation type="submission" date="2019-04" db="EMBL/GenBank/DDBJ databases">
        <title>Natronomonas sp. F20-122 a newhaloarchaeon isolated from a saline saltern of Isla Bacuta, Huelva, Spain.</title>
        <authorList>
            <person name="Duran-Viseras A."/>
            <person name="Sanchez-Porro C."/>
            <person name="Ventosa A."/>
        </authorList>
    </citation>
    <scope>NUCLEOTIDE SEQUENCE [LARGE SCALE GENOMIC DNA]</scope>
    <source>
        <strain evidence="4 5">F20-122</strain>
    </source>
</reference>
<dbReference type="InterPro" id="IPR036291">
    <property type="entry name" value="NAD(P)-bd_dom_sf"/>
</dbReference>
<dbReference type="CDD" id="cd05233">
    <property type="entry name" value="SDR_c"/>
    <property type="match status" value="1"/>
</dbReference>
<evidence type="ECO:0000256" key="1">
    <source>
        <dbReference type="ARBA" id="ARBA00006484"/>
    </source>
</evidence>
<organism evidence="4 5">
    <name type="scientific">Natronomonas salsuginis</name>
    <dbReference type="NCBI Taxonomy" id="2217661"/>
    <lineage>
        <taxon>Archaea</taxon>
        <taxon>Methanobacteriati</taxon>
        <taxon>Methanobacteriota</taxon>
        <taxon>Stenosarchaea group</taxon>
        <taxon>Halobacteria</taxon>
        <taxon>Halobacteriales</taxon>
        <taxon>Natronomonadaceae</taxon>
        <taxon>Natronomonas</taxon>
    </lineage>
</organism>
<dbReference type="PRINTS" id="PR00081">
    <property type="entry name" value="GDHRDH"/>
</dbReference>
<dbReference type="Gene3D" id="3.40.50.720">
    <property type="entry name" value="NAD(P)-binding Rossmann-like Domain"/>
    <property type="match status" value="1"/>
</dbReference>
<evidence type="ECO:0000256" key="3">
    <source>
        <dbReference type="RuleBase" id="RU000363"/>
    </source>
</evidence>
<evidence type="ECO:0000313" key="4">
    <source>
        <dbReference type="EMBL" id="TKR24878.1"/>
    </source>
</evidence>
<dbReference type="GO" id="GO:0016020">
    <property type="term" value="C:membrane"/>
    <property type="evidence" value="ECO:0007669"/>
    <property type="project" value="TreeGrafter"/>
</dbReference>